<dbReference type="PANTHER" id="PTHR10196">
    <property type="entry name" value="SUGAR KINASE"/>
    <property type="match status" value="1"/>
</dbReference>
<dbReference type="Pfam" id="PF02782">
    <property type="entry name" value="FGGY_C"/>
    <property type="match status" value="1"/>
</dbReference>
<protein>
    <submittedName>
        <fullName evidence="10">Rhamnulokinase family protein</fullName>
        <ecNumber evidence="10">2.7.1.-</ecNumber>
    </submittedName>
</protein>
<feature type="domain" description="Carbohydrate kinase FGGY C-terminal" evidence="9">
    <location>
        <begin position="256"/>
        <end position="447"/>
    </location>
</feature>
<gene>
    <name evidence="10" type="ORF">ACFQWB_15045</name>
</gene>
<evidence type="ECO:0000313" key="11">
    <source>
        <dbReference type="Proteomes" id="UP001596528"/>
    </source>
</evidence>
<evidence type="ECO:0000256" key="7">
    <source>
        <dbReference type="ARBA" id="ARBA00023308"/>
    </source>
</evidence>
<accession>A0ABW2V8Y6</accession>
<keyword evidence="2 10" id="KW-0808">Transferase</keyword>
<keyword evidence="3" id="KW-0547">Nucleotide-binding</keyword>
<dbReference type="CDD" id="cd07771">
    <property type="entry name" value="ASKHA_NBD_FGGY_RhaB-like"/>
    <property type="match status" value="1"/>
</dbReference>
<dbReference type="EMBL" id="JBHTGQ010000041">
    <property type="protein sequence ID" value="MFC7751235.1"/>
    <property type="molecule type" value="Genomic_DNA"/>
</dbReference>
<keyword evidence="4" id="KW-0418">Kinase</keyword>
<dbReference type="SUPFAM" id="SSF53067">
    <property type="entry name" value="Actin-like ATPase domain"/>
    <property type="match status" value="2"/>
</dbReference>
<evidence type="ECO:0000313" key="10">
    <source>
        <dbReference type="EMBL" id="MFC7751235.1"/>
    </source>
</evidence>
<comment type="caution">
    <text evidence="10">The sequence shown here is derived from an EMBL/GenBank/DDBJ whole genome shotgun (WGS) entry which is preliminary data.</text>
</comment>
<evidence type="ECO:0000256" key="2">
    <source>
        <dbReference type="ARBA" id="ARBA00022679"/>
    </source>
</evidence>
<organism evidence="10 11">
    <name type="scientific">Paenibacillus thermoaerophilus</name>
    <dbReference type="NCBI Taxonomy" id="1215385"/>
    <lineage>
        <taxon>Bacteria</taxon>
        <taxon>Bacillati</taxon>
        <taxon>Bacillota</taxon>
        <taxon>Bacilli</taxon>
        <taxon>Bacillales</taxon>
        <taxon>Paenibacillaceae</taxon>
        <taxon>Paenibacillus</taxon>
    </lineage>
</organism>
<dbReference type="InterPro" id="IPR000577">
    <property type="entry name" value="Carb_kinase_FGGY"/>
</dbReference>
<evidence type="ECO:0000256" key="5">
    <source>
        <dbReference type="ARBA" id="ARBA00022840"/>
    </source>
</evidence>
<evidence type="ECO:0000256" key="1">
    <source>
        <dbReference type="ARBA" id="ARBA00009156"/>
    </source>
</evidence>
<dbReference type="Gene3D" id="3.30.420.40">
    <property type="match status" value="2"/>
</dbReference>
<dbReference type="InterPro" id="IPR018484">
    <property type="entry name" value="FGGY_N"/>
</dbReference>
<dbReference type="InterPro" id="IPR018485">
    <property type="entry name" value="FGGY_C"/>
</dbReference>
<reference evidence="11" key="1">
    <citation type="journal article" date="2019" name="Int. J. Syst. Evol. Microbiol.">
        <title>The Global Catalogue of Microorganisms (GCM) 10K type strain sequencing project: providing services to taxonomists for standard genome sequencing and annotation.</title>
        <authorList>
            <consortium name="The Broad Institute Genomics Platform"/>
            <consortium name="The Broad Institute Genome Sequencing Center for Infectious Disease"/>
            <person name="Wu L."/>
            <person name="Ma J."/>
        </authorList>
    </citation>
    <scope>NUCLEOTIDE SEQUENCE [LARGE SCALE GENOMIC DNA]</scope>
    <source>
        <strain evidence="11">JCM 18657</strain>
    </source>
</reference>
<proteinExistence type="inferred from homology"/>
<dbReference type="RefSeq" id="WP_138788643.1">
    <property type="nucleotide sequence ID" value="NZ_JBHTGQ010000041.1"/>
</dbReference>
<name>A0ABW2V8Y6_9BACL</name>
<dbReference type="InterPro" id="IPR013449">
    <property type="entry name" value="Rhamnulokinase"/>
</dbReference>
<keyword evidence="5" id="KW-0067">ATP-binding</keyword>
<keyword evidence="11" id="KW-1185">Reference proteome</keyword>
<sequence>MKALAFDLGAGSGRAIVGEWTKDDRLVLTETHRFANEPVRAGRRLHWDILRLYHEVKLGLAASARAADGPIDSIGIDSWAVDFGLLDRNGDLLGNPVHYRDSRTDGLMEAAWQIVPKEEMFSRTGLQFLPFNTLYQLWAMKREKSPLLEAADKLLMIPDLLRYFLTGQTFGEYTNASTTQFLNASTRRWDTELLERFGLPSGILPEVAQPATVIGTLRASVREELGIPGIPVVAVGEHDTASAVAGVPAADGKPFAYLICGTWSLLGTETAVPVLGADAMRFNFTNEGGLGGTYRLLKNIMGLWLIQECKRLWDRQGVRRSYGEWAELAAREKPFLAFVDPDDDSFLAPAGMPAAIRAFCRKTGQPEPETEAQVMRVVTDSLALKARYVLERLERLTGIAYGGLHMVGGGIQNEALCQSTANAIGRPVWAGPVEASAIGNLAAQFMANGRLSDLAEARRWIAASIDIREYEPQNKNEWEDAYGRFVRYVV</sequence>
<dbReference type="Proteomes" id="UP001596528">
    <property type="component" value="Unassembled WGS sequence"/>
</dbReference>
<keyword evidence="6" id="KW-1015">Disulfide bond</keyword>
<dbReference type="EC" id="2.7.1.-" evidence="10"/>
<dbReference type="Pfam" id="PF00370">
    <property type="entry name" value="FGGY_N"/>
    <property type="match status" value="1"/>
</dbReference>
<evidence type="ECO:0000256" key="6">
    <source>
        <dbReference type="ARBA" id="ARBA00023157"/>
    </source>
</evidence>
<dbReference type="PIRSF" id="PIRSF000538">
    <property type="entry name" value="GlpK"/>
    <property type="match status" value="1"/>
</dbReference>
<dbReference type="PANTHER" id="PTHR10196:SF93">
    <property type="entry name" value="L-RHAMNULOKINASE"/>
    <property type="match status" value="1"/>
</dbReference>
<evidence type="ECO:0000259" key="8">
    <source>
        <dbReference type="Pfam" id="PF00370"/>
    </source>
</evidence>
<dbReference type="GO" id="GO:0016740">
    <property type="term" value="F:transferase activity"/>
    <property type="evidence" value="ECO:0007669"/>
    <property type="project" value="UniProtKB-KW"/>
</dbReference>
<evidence type="ECO:0000259" key="9">
    <source>
        <dbReference type="Pfam" id="PF02782"/>
    </source>
</evidence>
<keyword evidence="7" id="KW-0684">Rhamnose metabolism</keyword>
<evidence type="ECO:0000256" key="3">
    <source>
        <dbReference type="ARBA" id="ARBA00022741"/>
    </source>
</evidence>
<feature type="domain" description="Carbohydrate kinase FGGY N-terminal" evidence="8">
    <location>
        <begin position="4"/>
        <end position="245"/>
    </location>
</feature>
<comment type="similarity">
    <text evidence="1">Belongs to the FGGY kinase family.</text>
</comment>
<dbReference type="InterPro" id="IPR043129">
    <property type="entry name" value="ATPase_NBD"/>
</dbReference>
<evidence type="ECO:0000256" key="4">
    <source>
        <dbReference type="ARBA" id="ARBA00022777"/>
    </source>
</evidence>